<feature type="domain" description="HTH LytTR-type" evidence="1">
    <location>
        <begin position="141"/>
        <end position="245"/>
    </location>
</feature>
<keyword evidence="2" id="KW-0238">DNA-binding</keyword>
<evidence type="ECO:0000259" key="1">
    <source>
        <dbReference type="PROSITE" id="PS50930"/>
    </source>
</evidence>
<dbReference type="SMART" id="SM00850">
    <property type="entry name" value="LytTR"/>
    <property type="match status" value="1"/>
</dbReference>
<dbReference type="Gene3D" id="2.40.50.1020">
    <property type="entry name" value="LytTr DNA-binding domain"/>
    <property type="match status" value="1"/>
</dbReference>
<dbReference type="PANTHER" id="PTHR37299">
    <property type="entry name" value="TRANSCRIPTIONAL REGULATOR-RELATED"/>
    <property type="match status" value="1"/>
</dbReference>
<dbReference type="SUPFAM" id="SSF52172">
    <property type="entry name" value="CheY-like"/>
    <property type="match status" value="1"/>
</dbReference>
<dbReference type="AlphaFoldDB" id="A0A1T4K2Y7"/>
<sequence>MNCLVLEGKNTKSKEFEYMVKETDDNAVIFMCKNVEEAYVAASQNHIDIFILNIENDPVSGRIAGIDYILWLRATRDYFDTYIIAISALIDKQLLLYRDFRCFKFHEIPYDRQEMKDDLITIKFFMELKRLRDKYPKENYIHIQIEDSICKINVEDIVLIEIHSKYDLLYLKGEKEKRLPKKTLKSLLKNLESKEFIYCNRSDMVNSQYIKRYDKKKKSIMLDWEAKEIFLTDQGVKRFKKYMESMRFSALNKNVSTDII</sequence>
<dbReference type="InterPro" id="IPR011006">
    <property type="entry name" value="CheY-like_superfamily"/>
</dbReference>
<accession>A0A1T4K2Y7</accession>
<proteinExistence type="predicted"/>
<gene>
    <name evidence="2" type="ORF">SAMN02745110_00130</name>
</gene>
<dbReference type="RefSeq" id="WP_078785813.1">
    <property type="nucleotide sequence ID" value="NZ_CACZYW010000005.1"/>
</dbReference>
<evidence type="ECO:0000313" key="2">
    <source>
        <dbReference type="EMBL" id="SJZ36810.1"/>
    </source>
</evidence>
<dbReference type="GO" id="GO:0003677">
    <property type="term" value="F:DNA binding"/>
    <property type="evidence" value="ECO:0007669"/>
    <property type="project" value="UniProtKB-KW"/>
</dbReference>
<dbReference type="GO" id="GO:0000156">
    <property type="term" value="F:phosphorelay response regulator activity"/>
    <property type="evidence" value="ECO:0007669"/>
    <property type="project" value="InterPro"/>
</dbReference>
<dbReference type="PROSITE" id="PS50930">
    <property type="entry name" value="HTH_LYTTR"/>
    <property type="match status" value="1"/>
</dbReference>
<dbReference type="PANTHER" id="PTHR37299:SF1">
    <property type="entry name" value="STAGE 0 SPORULATION PROTEIN A HOMOLOG"/>
    <property type="match status" value="1"/>
</dbReference>
<dbReference type="EMBL" id="FUXA01000003">
    <property type="protein sequence ID" value="SJZ36810.1"/>
    <property type="molecule type" value="Genomic_DNA"/>
</dbReference>
<organism evidence="2 3">
    <name type="scientific">Eubacterium ruminantium</name>
    <dbReference type="NCBI Taxonomy" id="42322"/>
    <lineage>
        <taxon>Bacteria</taxon>
        <taxon>Bacillati</taxon>
        <taxon>Bacillota</taxon>
        <taxon>Clostridia</taxon>
        <taxon>Eubacteriales</taxon>
        <taxon>Eubacteriaceae</taxon>
        <taxon>Eubacterium</taxon>
    </lineage>
</organism>
<dbReference type="OrthoDB" id="9809318at2"/>
<evidence type="ECO:0000313" key="3">
    <source>
        <dbReference type="Proteomes" id="UP000189857"/>
    </source>
</evidence>
<dbReference type="InterPro" id="IPR007492">
    <property type="entry name" value="LytTR_DNA-bd_dom"/>
</dbReference>
<dbReference type="InterPro" id="IPR046947">
    <property type="entry name" value="LytR-like"/>
</dbReference>
<dbReference type="Proteomes" id="UP000189857">
    <property type="component" value="Unassembled WGS sequence"/>
</dbReference>
<reference evidence="2 3" key="1">
    <citation type="submission" date="2017-02" db="EMBL/GenBank/DDBJ databases">
        <authorList>
            <person name="Peterson S.W."/>
        </authorList>
    </citation>
    <scope>NUCLEOTIDE SEQUENCE [LARGE SCALE GENOMIC DNA]</scope>
    <source>
        <strain evidence="2 3">ATCC 17233</strain>
    </source>
</reference>
<keyword evidence="3" id="KW-1185">Reference proteome</keyword>
<dbReference type="Pfam" id="PF04397">
    <property type="entry name" value="LytTR"/>
    <property type="match status" value="1"/>
</dbReference>
<protein>
    <submittedName>
        <fullName evidence="2">DNA-binding response regulator, LytR/AlgR family</fullName>
    </submittedName>
</protein>
<name>A0A1T4K2Y7_9FIRM</name>